<protein>
    <submittedName>
        <fullName evidence="1">Uncharacterized protein</fullName>
    </submittedName>
</protein>
<sequence length="83" mass="8486">MWWGGGWGGGDGGFGFLNEEVGFGWGDWGGGILCSNKVGEVGCVLGGVWWGVYFGLGGEDERGSLVGKLEWGGGLEVVCGVLG</sequence>
<name>A0AAV2K665_KNICA</name>
<evidence type="ECO:0000313" key="2">
    <source>
        <dbReference type="Proteomes" id="UP001497482"/>
    </source>
</evidence>
<dbReference type="Proteomes" id="UP001497482">
    <property type="component" value="Chromosome 15"/>
</dbReference>
<organism evidence="1 2">
    <name type="scientific">Knipowitschia caucasica</name>
    <name type="common">Caucasian dwarf goby</name>
    <name type="synonym">Pomatoschistus caucasicus</name>
    <dbReference type="NCBI Taxonomy" id="637954"/>
    <lineage>
        <taxon>Eukaryota</taxon>
        <taxon>Metazoa</taxon>
        <taxon>Chordata</taxon>
        <taxon>Craniata</taxon>
        <taxon>Vertebrata</taxon>
        <taxon>Euteleostomi</taxon>
        <taxon>Actinopterygii</taxon>
        <taxon>Neopterygii</taxon>
        <taxon>Teleostei</taxon>
        <taxon>Neoteleostei</taxon>
        <taxon>Acanthomorphata</taxon>
        <taxon>Gobiaria</taxon>
        <taxon>Gobiiformes</taxon>
        <taxon>Gobioidei</taxon>
        <taxon>Gobiidae</taxon>
        <taxon>Gobiinae</taxon>
        <taxon>Knipowitschia</taxon>
    </lineage>
</organism>
<evidence type="ECO:0000313" key="1">
    <source>
        <dbReference type="EMBL" id="CAL1582924.1"/>
    </source>
</evidence>
<accession>A0AAV2K665</accession>
<dbReference type="EMBL" id="OZ035837">
    <property type="protein sequence ID" value="CAL1582924.1"/>
    <property type="molecule type" value="Genomic_DNA"/>
</dbReference>
<gene>
    <name evidence="1" type="ORF">KC01_LOCUS13452</name>
</gene>
<dbReference type="AlphaFoldDB" id="A0AAV2K665"/>
<keyword evidence="2" id="KW-1185">Reference proteome</keyword>
<proteinExistence type="predicted"/>
<reference evidence="1 2" key="1">
    <citation type="submission" date="2024-04" db="EMBL/GenBank/DDBJ databases">
        <authorList>
            <person name="Waldvogel A.-M."/>
            <person name="Schoenle A."/>
        </authorList>
    </citation>
    <scope>NUCLEOTIDE SEQUENCE [LARGE SCALE GENOMIC DNA]</scope>
</reference>